<proteinExistence type="predicted"/>
<comment type="caution">
    <text evidence="2">The sequence shown here is derived from an EMBL/GenBank/DDBJ whole genome shotgun (WGS) entry which is preliminary data.</text>
</comment>
<feature type="transmembrane region" description="Helical" evidence="1">
    <location>
        <begin position="7"/>
        <end position="26"/>
    </location>
</feature>
<dbReference type="RefSeq" id="WP_116976065.1">
    <property type="nucleotide sequence ID" value="NZ_QPMM01000006.1"/>
</dbReference>
<dbReference type="Proteomes" id="UP000260644">
    <property type="component" value="Unassembled WGS sequence"/>
</dbReference>
<evidence type="ECO:0000313" key="2">
    <source>
        <dbReference type="EMBL" id="RFS22672.1"/>
    </source>
</evidence>
<sequence>MKTSSKLIIAFGSWLFAMLLFSAIILRVNYSKGITNVDKSSTRRNREPETVQPFHALVFKNGILQDKSKDFVYVDLKQADNYSVDGLTKDEFYYKGDTLVIENSKNIYVSITAPSINYIEHKGQMWYLKIVDFNKLSALNIVAEDNTYTVLENSKIQLLNYKGKVSTKLFVEFPNTVDSANLELTKGSLTFKATNKYADLRLDSMSILELNGDILQSIKSFK</sequence>
<gene>
    <name evidence="2" type="ORF">DVR12_12815</name>
</gene>
<dbReference type="AlphaFoldDB" id="A0A3E1YAG6"/>
<keyword evidence="1" id="KW-0812">Transmembrane</keyword>
<evidence type="ECO:0000256" key="1">
    <source>
        <dbReference type="SAM" id="Phobius"/>
    </source>
</evidence>
<evidence type="ECO:0000313" key="3">
    <source>
        <dbReference type="Proteomes" id="UP000260644"/>
    </source>
</evidence>
<reference evidence="2 3" key="1">
    <citation type="submission" date="2018-07" db="EMBL/GenBank/DDBJ databases">
        <title>Chitinophaga K2CV101002-2 sp. nov., isolated from a monsoon evergreen broad-leaved forest soil.</title>
        <authorList>
            <person name="Lv Y."/>
        </authorList>
    </citation>
    <scope>NUCLEOTIDE SEQUENCE [LARGE SCALE GENOMIC DNA]</scope>
    <source>
        <strain evidence="2 3">GDMCC 1.1288</strain>
    </source>
</reference>
<accession>A0A3E1YAG6</accession>
<dbReference type="EMBL" id="QPMM01000006">
    <property type="protein sequence ID" value="RFS22672.1"/>
    <property type="molecule type" value="Genomic_DNA"/>
</dbReference>
<keyword evidence="3" id="KW-1185">Reference proteome</keyword>
<protein>
    <submittedName>
        <fullName evidence="2">Uncharacterized protein</fullName>
    </submittedName>
</protein>
<name>A0A3E1YAG6_9BACT</name>
<organism evidence="2 3">
    <name type="scientific">Chitinophaga silvatica</name>
    <dbReference type="NCBI Taxonomy" id="2282649"/>
    <lineage>
        <taxon>Bacteria</taxon>
        <taxon>Pseudomonadati</taxon>
        <taxon>Bacteroidota</taxon>
        <taxon>Chitinophagia</taxon>
        <taxon>Chitinophagales</taxon>
        <taxon>Chitinophagaceae</taxon>
        <taxon>Chitinophaga</taxon>
    </lineage>
</organism>
<keyword evidence="1" id="KW-1133">Transmembrane helix</keyword>
<dbReference type="OrthoDB" id="671263at2"/>
<keyword evidence="1" id="KW-0472">Membrane</keyword>